<name>A0AAW2Z8D1_9EUKA</name>
<dbReference type="InterPro" id="IPR012677">
    <property type="entry name" value="Nucleotide-bd_a/b_plait_sf"/>
</dbReference>
<dbReference type="EMBL" id="JAOPGA020001156">
    <property type="protein sequence ID" value="KAL0485665.1"/>
    <property type="molecule type" value="Genomic_DNA"/>
</dbReference>
<evidence type="ECO:0000256" key="2">
    <source>
        <dbReference type="SAM" id="MobiDB-lite"/>
    </source>
</evidence>
<gene>
    <name evidence="4" type="ORF">AKO1_003346</name>
</gene>
<feature type="compositionally biased region" description="Low complexity" evidence="2">
    <location>
        <begin position="18"/>
        <end position="32"/>
    </location>
</feature>
<evidence type="ECO:0000259" key="3">
    <source>
        <dbReference type="PROSITE" id="PS50102"/>
    </source>
</evidence>
<feature type="compositionally biased region" description="Low complexity" evidence="2">
    <location>
        <begin position="535"/>
        <end position="564"/>
    </location>
</feature>
<evidence type="ECO:0000313" key="5">
    <source>
        <dbReference type="Proteomes" id="UP001431209"/>
    </source>
</evidence>
<accession>A0AAW2Z8D1</accession>
<feature type="region of interest" description="Disordered" evidence="2">
    <location>
        <begin position="382"/>
        <end position="581"/>
    </location>
</feature>
<sequence>MKKSIKVEMDPSMVILTEQPSSDQDSNNNNTKNSEKTIVRRRRRVRHYTTTAPSTIINNDMNDNHHDNTTIVNDQDKNNVVLPLGPPPPPTWTLHSCINLSCRGNTIGDINMFISDPRLLHYKIFDHFELNIKKRVPVDKINSIPNYLFDFLLFEPKSNQIEEKLNQFYSILKLDQMVGVIELNDEKKKQNEDGDAMLLFIPVGTKLGVHINYESGNNHNKSIQWLGAILKSKYTSCSSGVEDGGHDDVGQISKEENGDEEDIVLPPMIPPPPPYSEKPFINVVSPPKSYICRLIRDQLNLVLSDQQVLTIVEIVKTSLLLSIDTTLSTPQQCIDHDDEGGGIKKKKFMIDDESSEHDDDGDMVIDTKQNVVDINLNDRLYTPESATHSVTTPTTPNPSPPSLESLSSTINGVGGDKGGYDEPEHTPPPPRIESPKSKRHSLAADSSSTSSDSSDSCSSPHRIRKDHSTSSSFSSTRKYRRSESSSNHHHHFSHPDSSTSNNHSHHNNNNSPFFDHSYHNRSTTKSQSHSPIHKSSFPSIINSSPPNNHNNNWYRHNGSSNNSTGGDGNEPPLKKRREDVQEYPSRVLRIVGRFSENLPPEEINHDFVKYGRVRLVEISRDYRSAFVEFDRTDDAILARRKLEGSSKYPKIDFYDSHHHHNHYRDSSSSGGSTRYRGHSYRHENNYKRYGRQSIDVEQQQHVAKY</sequence>
<protein>
    <recommendedName>
        <fullName evidence="3">RRM domain-containing protein</fullName>
    </recommendedName>
</protein>
<feature type="compositionally biased region" description="Polar residues" evidence="2">
    <location>
        <begin position="695"/>
        <end position="705"/>
    </location>
</feature>
<dbReference type="InterPro" id="IPR035979">
    <property type="entry name" value="RBD_domain_sf"/>
</dbReference>
<evidence type="ECO:0000313" key="4">
    <source>
        <dbReference type="EMBL" id="KAL0485665.1"/>
    </source>
</evidence>
<comment type="caution">
    <text evidence="4">The sequence shown here is derived from an EMBL/GenBank/DDBJ whole genome shotgun (WGS) entry which is preliminary data.</text>
</comment>
<feature type="region of interest" description="Disordered" evidence="2">
    <location>
        <begin position="1"/>
        <end position="36"/>
    </location>
</feature>
<proteinExistence type="predicted"/>
<dbReference type="SUPFAM" id="SSF54928">
    <property type="entry name" value="RNA-binding domain, RBD"/>
    <property type="match status" value="1"/>
</dbReference>
<dbReference type="Proteomes" id="UP001431209">
    <property type="component" value="Unassembled WGS sequence"/>
</dbReference>
<reference evidence="4 5" key="1">
    <citation type="submission" date="2024-03" db="EMBL/GenBank/DDBJ databases">
        <title>The Acrasis kona genome and developmental transcriptomes reveal deep origins of eukaryotic multicellular pathways.</title>
        <authorList>
            <person name="Sheikh S."/>
            <person name="Fu C.-J."/>
            <person name="Brown M.W."/>
            <person name="Baldauf S.L."/>
        </authorList>
    </citation>
    <scope>NUCLEOTIDE SEQUENCE [LARGE SCALE GENOMIC DNA]</scope>
    <source>
        <strain evidence="4 5">ATCC MYA-3509</strain>
    </source>
</reference>
<dbReference type="AlphaFoldDB" id="A0AAW2Z8D1"/>
<feature type="region of interest" description="Disordered" evidence="2">
    <location>
        <begin position="653"/>
        <end position="705"/>
    </location>
</feature>
<evidence type="ECO:0000256" key="1">
    <source>
        <dbReference type="PROSITE-ProRule" id="PRU00176"/>
    </source>
</evidence>
<organism evidence="4 5">
    <name type="scientific">Acrasis kona</name>
    <dbReference type="NCBI Taxonomy" id="1008807"/>
    <lineage>
        <taxon>Eukaryota</taxon>
        <taxon>Discoba</taxon>
        <taxon>Heterolobosea</taxon>
        <taxon>Tetramitia</taxon>
        <taxon>Eutetramitia</taxon>
        <taxon>Acrasidae</taxon>
        <taxon>Acrasis</taxon>
    </lineage>
</organism>
<feature type="compositionally biased region" description="Low complexity" evidence="2">
    <location>
        <begin position="445"/>
        <end position="459"/>
    </location>
</feature>
<keyword evidence="5" id="KW-1185">Reference proteome</keyword>
<feature type="compositionally biased region" description="Polar residues" evidence="2">
    <location>
        <begin position="520"/>
        <end position="530"/>
    </location>
</feature>
<dbReference type="GO" id="GO:0003723">
    <property type="term" value="F:RNA binding"/>
    <property type="evidence" value="ECO:0007669"/>
    <property type="project" value="UniProtKB-UniRule"/>
</dbReference>
<dbReference type="InterPro" id="IPR000504">
    <property type="entry name" value="RRM_dom"/>
</dbReference>
<keyword evidence="1" id="KW-0694">RNA-binding</keyword>
<dbReference type="Gene3D" id="3.30.70.330">
    <property type="match status" value="1"/>
</dbReference>
<dbReference type="Pfam" id="PF00076">
    <property type="entry name" value="RRM_1"/>
    <property type="match status" value="1"/>
</dbReference>
<dbReference type="PROSITE" id="PS50102">
    <property type="entry name" value="RRM"/>
    <property type="match status" value="1"/>
</dbReference>
<feature type="domain" description="RRM" evidence="3">
    <location>
        <begin position="587"/>
        <end position="656"/>
    </location>
</feature>
<feature type="compositionally biased region" description="Low complexity" evidence="2">
    <location>
        <begin position="495"/>
        <end position="515"/>
    </location>
</feature>